<sequence>MTSEQLEGPAVARGNGDAKASVSRAQRIRIQGIAGAGCSIPVEERDQHENKGGLPELIDVTKCNTVGTAFRGDESMEMTSASFLCQFRREGRKEAALRELALESEAKQSSSSKRPSHSKWWPVPPES</sequence>
<evidence type="ECO:0000313" key="2">
    <source>
        <dbReference type="EMBL" id="KAJ5433233.1"/>
    </source>
</evidence>
<dbReference type="RefSeq" id="XP_056760525.1">
    <property type="nucleotide sequence ID" value="XM_056915771.1"/>
</dbReference>
<dbReference type="Proteomes" id="UP001213681">
    <property type="component" value="Unassembled WGS sequence"/>
</dbReference>
<dbReference type="AlphaFoldDB" id="A0AAD6BVU6"/>
<accession>A0AAD6BVU6</accession>
<reference evidence="2" key="1">
    <citation type="submission" date="2022-12" db="EMBL/GenBank/DDBJ databases">
        <authorList>
            <person name="Petersen C."/>
        </authorList>
    </citation>
    <scope>NUCLEOTIDE SEQUENCE</scope>
    <source>
        <strain evidence="2">IBT 16125</strain>
    </source>
</reference>
<feature type="region of interest" description="Disordered" evidence="1">
    <location>
        <begin position="1"/>
        <end position="23"/>
    </location>
</feature>
<evidence type="ECO:0000313" key="3">
    <source>
        <dbReference type="Proteomes" id="UP001213681"/>
    </source>
</evidence>
<dbReference type="GeneID" id="81606014"/>
<protein>
    <submittedName>
        <fullName evidence="2">Uncharacterized protein</fullName>
    </submittedName>
</protein>
<name>A0AAD6BVU6_9EURO</name>
<proteinExistence type="predicted"/>
<keyword evidence="3" id="KW-1185">Reference proteome</keyword>
<organism evidence="2 3">
    <name type="scientific">Penicillium daleae</name>
    <dbReference type="NCBI Taxonomy" id="63821"/>
    <lineage>
        <taxon>Eukaryota</taxon>
        <taxon>Fungi</taxon>
        <taxon>Dikarya</taxon>
        <taxon>Ascomycota</taxon>
        <taxon>Pezizomycotina</taxon>
        <taxon>Eurotiomycetes</taxon>
        <taxon>Eurotiomycetidae</taxon>
        <taxon>Eurotiales</taxon>
        <taxon>Aspergillaceae</taxon>
        <taxon>Penicillium</taxon>
    </lineage>
</organism>
<reference evidence="2" key="2">
    <citation type="journal article" date="2023" name="IMA Fungus">
        <title>Comparative genomic study of the Penicillium genus elucidates a diverse pangenome and 15 lateral gene transfer events.</title>
        <authorList>
            <person name="Petersen C."/>
            <person name="Sorensen T."/>
            <person name="Nielsen M.R."/>
            <person name="Sondergaard T.E."/>
            <person name="Sorensen J.L."/>
            <person name="Fitzpatrick D.A."/>
            <person name="Frisvad J.C."/>
            <person name="Nielsen K.L."/>
        </authorList>
    </citation>
    <scope>NUCLEOTIDE SEQUENCE</scope>
    <source>
        <strain evidence="2">IBT 16125</strain>
    </source>
</reference>
<comment type="caution">
    <text evidence="2">The sequence shown here is derived from an EMBL/GenBank/DDBJ whole genome shotgun (WGS) entry which is preliminary data.</text>
</comment>
<feature type="region of interest" description="Disordered" evidence="1">
    <location>
        <begin position="103"/>
        <end position="127"/>
    </location>
</feature>
<evidence type="ECO:0000256" key="1">
    <source>
        <dbReference type="SAM" id="MobiDB-lite"/>
    </source>
</evidence>
<dbReference type="EMBL" id="JAPVEA010000009">
    <property type="protein sequence ID" value="KAJ5433233.1"/>
    <property type="molecule type" value="Genomic_DNA"/>
</dbReference>
<gene>
    <name evidence="2" type="ORF">N7458_012389</name>
</gene>